<sequence>MTLEILKGEVRSIGKRFPNREERARRLFITERPASLSRDQDREFRIKTEISQQFSIPYTAVSFCGSAQIGFSVHKDQLFQPGVSDLDAACIDAQLFQRAWIDVIETTRAFTDLTPFGHRTTDEINVFREQIVKRGMIRVDAMPLSETKTAWSTFQGRVSRKHTDLFKRISLAIYLNEYAFCWKQDSSLATVMR</sequence>
<gene>
    <name evidence="1" type="ORF">EKN06_08340</name>
</gene>
<protein>
    <submittedName>
        <fullName evidence="1">Uncharacterized protein</fullName>
    </submittedName>
</protein>
<dbReference type="AlphaFoldDB" id="A0A437GX22"/>
<name>A0A437GX22_9SPHN</name>
<organism evidence="1 2">
    <name type="scientific">Croceicoccus ponticola</name>
    <dbReference type="NCBI Taxonomy" id="2217664"/>
    <lineage>
        <taxon>Bacteria</taxon>
        <taxon>Pseudomonadati</taxon>
        <taxon>Pseudomonadota</taxon>
        <taxon>Alphaproteobacteria</taxon>
        <taxon>Sphingomonadales</taxon>
        <taxon>Erythrobacteraceae</taxon>
        <taxon>Croceicoccus</taxon>
    </lineage>
</organism>
<evidence type="ECO:0000313" key="1">
    <source>
        <dbReference type="EMBL" id="RVQ66948.1"/>
    </source>
</evidence>
<proteinExistence type="predicted"/>
<comment type="caution">
    <text evidence="1">The sequence shown here is derived from an EMBL/GenBank/DDBJ whole genome shotgun (WGS) entry which is preliminary data.</text>
</comment>
<dbReference type="EMBL" id="RXOL01000003">
    <property type="protein sequence ID" value="RVQ66948.1"/>
    <property type="molecule type" value="Genomic_DNA"/>
</dbReference>
<accession>A0A437GX22</accession>
<dbReference type="RefSeq" id="WP_127612461.1">
    <property type="nucleotide sequence ID" value="NZ_RXOL01000003.1"/>
</dbReference>
<evidence type="ECO:0000313" key="2">
    <source>
        <dbReference type="Proteomes" id="UP000283003"/>
    </source>
</evidence>
<dbReference type="OrthoDB" id="8479842at2"/>
<dbReference type="Proteomes" id="UP000283003">
    <property type="component" value="Unassembled WGS sequence"/>
</dbReference>
<keyword evidence="2" id="KW-1185">Reference proteome</keyword>
<reference evidence="1 2" key="1">
    <citation type="submission" date="2018-12" db="EMBL/GenBank/DDBJ databases">
        <title>Croceicoccus ponticola sp. nov., a lipolytic bacterium isolated from seawater.</title>
        <authorList>
            <person name="Yoon J.-H."/>
        </authorList>
    </citation>
    <scope>NUCLEOTIDE SEQUENCE [LARGE SCALE GENOMIC DNA]</scope>
    <source>
        <strain evidence="1 2">GM-16</strain>
    </source>
</reference>